<evidence type="ECO:0000313" key="2">
    <source>
        <dbReference type="Proteomes" id="UP000660861"/>
    </source>
</evidence>
<sequence length="290" mass="32857">MSRQTKIKSKALSPRYFEGWYYKHQAAGQTLALISGRARDHAFIQAVTDKQSYRIPYPLSQYRREKDRLWVGESLFSSRGIQLNIHDPALSLTGDIRYGRLSPIDGDIMGPFRFLPMQCRHGVVSMRHKLSGAVELDGKTFDFTGGTGYIESDRGRSFPESYVWVQSNDFHRDCSILVSVATIPLLGLEFPGCICVVQLDGHEYRLATYNGVKIRRCQPGAVTLTQGKYRLDIRVDDRGGHALQAPQRGAMTRTIHENAACPARFRFWEGDTVLFDEWSHGTGYEYVPLS</sequence>
<protein>
    <submittedName>
        <fullName evidence="1">Stress response protein nst1</fullName>
    </submittedName>
</protein>
<comment type="caution">
    <text evidence="1">The sequence shown here is derived from an EMBL/GenBank/DDBJ whole genome shotgun (WGS) entry which is preliminary data.</text>
</comment>
<name>A0A926EBH3_9FIRM</name>
<dbReference type="RefSeq" id="WP_262397108.1">
    <property type="nucleotide sequence ID" value="NZ_JACRTC010000002.1"/>
</dbReference>
<gene>
    <name evidence="1" type="ORF">H8709_04115</name>
</gene>
<keyword evidence="2" id="KW-1185">Reference proteome</keyword>
<reference evidence="1" key="1">
    <citation type="submission" date="2020-08" db="EMBL/GenBank/DDBJ databases">
        <title>Genome public.</title>
        <authorList>
            <person name="Liu C."/>
            <person name="Sun Q."/>
        </authorList>
    </citation>
    <scope>NUCLEOTIDE SEQUENCE</scope>
    <source>
        <strain evidence="1">NSJ-54</strain>
    </source>
</reference>
<proteinExistence type="predicted"/>
<dbReference type="PANTHER" id="PTHR35309:SF4">
    <property type="entry name" value="TOCOPHEROL CYCLASE"/>
    <property type="match status" value="1"/>
</dbReference>
<dbReference type="InterPro" id="IPR025893">
    <property type="entry name" value="Tocopherol_cyclase"/>
</dbReference>
<dbReference type="Pfam" id="PF14249">
    <property type="entry name" value="Tocopherol_cycl"/>
    <property type="match status" value="1"/>
</dbReference>
<dbReference type="AlphaFoldDB" id="A0A926EBH3"/>
<dbReference type="SUPFAM" id="SSF159245">
    <property type="entry name" value="AttH-like"/>
    <property type="match status" value="1"/>
</dbReference>
<evidence type="ECO:0000313" key="1">
    <source>
        <dbReference type="EMBL" id="MBC8570008.1"/>
    </source>
</evidence>
<dbReference type="Proteomes" id="UP000660861">
    <property type="component" value="Unassembled WGS sequence"/>
</dbReference>
<accession>A0A926EBH3</accession>
<dbReference type="PANTHER" id="PTHR35309">
    <property type="match status" value="1"/>
</dbReference>
<dbReference type="EMBL" id="JACRTC010000002">
    <property type="protein sequence ID" value="MBC8570008.1"/>
    <property type="molecule type" value="Genomic_DNA"/>
</dbReference>
<dbReference type="GO" id="GO:0009976">
    <property type="term" value="F:tocopherol cyclase activity"/>
    <property type="evidence" value="ECO:0007669"/>
    <property type="project" value="InterPro"/>
</dbReference>
<organism evidence="1 2">
    <name type="scientific">Zongyangia hominis</name>
    <dbReference type="NCBI Taxonomy" id="2763677"/>
    <lineage>
        <taxon>Bacteria</taxon>
        <taxon>Bacillati</taxon>
        <taxon>Bacillota</taxon>
        <taxon>Clostridia</taxon>
        <taxon>Eubacteriales</taxon>
        <taxon>Oscillospiraceae</taxon>
        <taxon>Zongyangia</taxon>
    </lineage>
</organism>